<accession>A0A3P7MNE8</accession>
<organism evidence="2 3">
    <name type="scientific">Gongylonema pulchrum</name>
    <dbReference type="NCBI Taxonomy" id="637853"/>
    <lineage>
        <taxon>Eukaryota</taxon>
        <taxon>Metazoa</taxon>
        <taxon>Ecdysozoa</taxon>
        <taxon>Nematoda</taxon>
        <taxon>Chromadorea</taxon>
        <taxon>Rhabditida</taxon>
        <taxon>Spirurina</taxon>
        <taxon>Spiruromorpha</taxon>
        <taxon>Spiruroidea</taxon>
        <taxon>Gongylonematidae</taxon>
        <taxon>Gongylonema</taxon>
    </lineage>
</organism>
<evidence type="ECO:0000313" key="2">
    <source>
        <dbReference type="EMBL" id="VDN24847.1"/>
    </source>
</evidence>
<proteinExistence type="predicted"/>
<dbReference type="AlphaFoldDB" id="A0A3P7MNE8"/>
<feature type="region of interest" description="Disordered" evidence="1">
    <location>
        <begin position="96"/>
        <end position="116"/>
    </location>
</feature>
<evidence type="ECO:0000313" key="3">
    <source>
        <dbReference type="Proteomes" id="UP000271098"/>
    </source>
</evidence>
<feature type="compositionally biased region" description="Basic and acidic residues" evidence="1">
    <location>
        <begin position="96"/>
        <end position="106"/>
    </location>
</feature>
<dbReference type="OrthoDB" id="5849867at2759"/>
<name>A0A3P7MNE8_9BILA</name>
<keyword evidence="3" id="KW-1185">Reference proteome</keyword>
<sequence>MPAVRIMYQTKRPLGVFRTGVKNNTKKSQESTAGTTKEEQHLAKKLKDLIANIDIASEDRRQEYERLERLFGEVLEENEQFHKQLGEMRERVEQLEREEQAQKENHFQNQQLEKQRNADYERLKTQNALLNLRQKKKDDSESDVVRLLKEQVPIFCRFFGVLEIENSEFFAHY</sequence>
<gene>
    <name evidence="2" type="ORF">GPUH_LOCUS14828</name>
</gene>
<evidence type="ECO:0000256" key="1">
    <source>
        <dbReference type="SAM" id="MobiDB-lite"/>
    </source>
</evidence>
<reference evidence="2 3" key="1">
    <citation type="submission" date="2018-11" db="EMBL/GenBank/DDBJ databases">
        <authorList>
            <consortium name="Pathogen Informatics"/>
        </authorList>
    </citation>
    <scope>NUCLEOTIDE SEQUENCE [LARGE SCALE GENOMIC DNA]</scope>
</reference>
<dbReference type="Proteomes" id="UP000271098">
    <property type="component" value="Unassembled WGS sequence"/>
</dbReference>
<protein>
    <submittedName>
        <fullName evidence="2">Uncharacterized protein</fullName>
    </submittedName>
</protein>
<dbReference type="EMBL" id="UYRT01081696">
    <property type="protein sequence ID" value="VDN24847.1"/>
    <property type="molecule type" value="Genomic_DNA"/>
</dbReference>